<dbReference type="CDD" id="cd06165">
    <property type="entry name" value="Sortase_A"/>
    <property type="match status" value="1"/>
</dbReference>
<dbReference type="EMBL" id="AP025636">
    <property type="protein sequence ID" value="BDG69741.1"/>
    <property type="molecule type" value="Genomic_DNA"/>
</dbReference>
<accession>A0ABM7XX42</accession>
<feature type="compositionally biased region" description="Low complexity" evidence="4">
    <location>
        <begin position="207"/>
        <end position="222"/>
    </location>
</feature>
<dbReference type="NCBIfam" id="TIGR01076">
    <property type="entry name" value="sortase_fam"/>
    <property type="match status" value="1"/>
</dbReference>
<evidence type="ECO:0000256" key="4">
    <source>
        <dbReference type="SAM" id="MobiDB-lite"/>
    </source>
</evidence>
<dbReference type="InterPro" id="IPR005754">
    <property type="entry name" value="Sortase"/>
</dbReference>
<evidence type="ECO:0000256" key="5">
    <source>
        <dbReference type="SAM" id="Phobius"/>
    </source>
</evidence>
<dbReference type="InterPro" id="IPR023365">
    <property type="entry name" value="Sortase_dom-sf"/>
</dbReference>
<protein>
    <recommendedName>
        <fullName evidence="8">Class A sortase</fullName>
    </recommendedName>
</protein>
<organism evidence="6 7">
    <name type="scientific">Enterococcus innesii</name>
    <dbReference type="NCBI Taxonomy" id="2839759"/>
    <lineage>
        <taxon>Bacteria</taxon>
        <taxon>Bacillati</taxon>
        <taxon>Bacillota</taxon>
        <taxon>Bacilli</taxon>
        <taxon>Lactobacillales</taxon>
        <taxon>Enterococcaceae</taxon>
        <taxon>Enterococcus</taxon>
    </lineage>
</organism>
<evidence type="ECO:0000256" key="1">
    <source>
        <dbReference type="ARBA" id="ARBA00022670"/>
    </source>
</evidence>
<evidence type="ECO:0000256" key="3">
    <source>
        <dbReference type="ARBA" id="ARBA00022807"/>
    </source>
</evidence>
<keyword evidence="6" id="KW-0614">Plasmid</keyword>
<dbReference type="InterPro" id="IPR042007">
    <property type="entry name" value="Sortase_A"/>
</dbReference>
<keyword evidence="7" id="KW-1185">Reference proteome</keyword>
<evidence type="ECO:0000313" key="6">
    <source>
        <dbReference type="EMBL" id="BDG69741.1"/>
    </source>
</evidence>
<dbReference type="Gene3D" id="2.40.260.10">
    <property type="entry name" value="Sortase"/>
    <property type="match status" value="1"/>
</dbReference>
<name>A0ABM7XX42_9ENTE</name>
<feature type="transmembrane region" description="Helical" evidence="5">
    <location>
        <begin position="242"/>
        <end position="262"/>
    </location>
</feature>
<keyword evidence="2" id="KW-0378">Hydrolase</keyword>
<proteinExistence type="predicted"/>
<gene>
    <name evidence="6" type="ORF">ENLAB_33050</name>
</gene>
<evidence type="ECO:0000313" key="7">
    <source>
        <dbReference type="Proteomes" id="UP000831692"/>
    </source>
</evidence>
<keyword evidence="3" id="KW-0788">Thiol protease</keyword>
<dbReference type="SUPFAM" id="SSF63817">
    <property type="entry name" value="Sortase"/>
    <property type="match status" value="1"/>
</dbReference>
<keyword evidence="5" id="KW-1133">Transmembrane helix</keyword>
<geneLocation type="plasmid" evidence="6 7">
    <name>pEIDB1</name>
</geneLocation>
<dbReference type="Proteomes" id="UP000831692">
    <property type="component" value="Plasmid pEIDB1"/>
</dbReference>
<feature type="region of interest" description="Disordered" evidence="4">
    <location>
        <begin position="207"/>
        <end position="230"/>
    </location>
</feature>
<keyword evidence="5" id="KW-0472">Membrane</keyword>
<keyword evidence="1" id="KW-0645">Protease</keyword>
<evidence type="ECO:0000256" key="2">
    <source>
        <dbReference type="ARBA" id="ARBA00022801"/>
    </source>
</evidence>
<evidence type="ECO:0008006" key="8">
    <source>
        <dbReference type="Google" id="ProtNLM"/>
    </source>
</evidence>
<dbReference type="Pfam" id="PF04203">
    <property type="entry name" value="Sortase"/>
    <property type="match status" value="1"/>
</dbReference>
<reference evidence="6 7" key="1">
    <citation type="submission" date="2022-03" db="EMBL/GenBank/DDBJ databases">
        <title>Complete genome sequence of Enterococcus innesii DB-1.</title>
        <authorList>
            <person name="Fukuda D."/>
            <person name="Nolasco-Hipolito C."/>
        </authorList>
    </citation>
    <scope>NUCLEOTIDE SEQUENCE [LARGE SCALE GENOMIC DNA]</scope>
    <source>
        <strain evidence="6 7">DB-1</strain>
        <plasmid evidence="6 7">pEIDB1</plasmid>
    </source>
</reference>
<keyword evidence="5" id="KW-0812">Transmembrane</keyword>
<sequence>MKRMKREHLEKYLIDGLIIAGILLLALPFLKESIVSWQLRTSELTIATQLPTTIPEEETIQIPTLGDVLAPQPATITGYGFVTIEAIDFQQPLLVGLTNQQLLKGGVVMFPQRLLKNSNFVVLGHHLGRQSLLFGQLLEAQVGMEVSVSYLEESQQYIIIDKKIVEETDLSVLADDQGPRLTLITCPTPTRTDERLVLTAIPVEQTTAQQSQKSSSSTPQSSDRLIEKQEKQWKQQSKKNRFLLLVILFIISGCLLGVHKLLKRSAP</sequence>